<organism evidence="4">
    <name type="scientific">marine metagenome</name>
    <dbReference type="NCBI Taxonomy" id="408172"/>
    <lineage>
        <taxon>unclassified sequences</taxon>
        <taxon>metagenomes</taxon>
        <taxon>ecological metagenomes</taxon>
    </lineage>
</organism>
<keyword evidence="2" id="KW-0648">Protein biosynthesis</keyword>
<sequence length="188" mass="21163">MELNIDNVKEYTSEKMIKSMEILKSELSSIRTGRANTSIIDSIKINVYNSSLPLNQLASINIIDASLININAWDKNNIEQIIKSIQSSDLGLNPTIDGDIIKLSVPPLSEERRIELSKVAKQKVEQSAIAIRNIRRSIIDEIKSNEKNSSFSQDESKRMQQDVQKVTDTFISNMNNAGENKQQDILSI</sequence>
<dbReference type="PANTHER" id="PTHR20982:SF3">
    <property type="entry name" value="MITOCHONDRIAL RIBOSOME RECYCLING FACTOR PSEUDO 1"/>
    <property type="match status" value="1"/>
</dbReference>
<dbReference type="GO" id="GO:0006412">
    <property type="term" value="P:translation"/>
    <property type="evidence" value="ECO:0007669"/>
    <property type="project" value="UniProtKB-KW"/>
</dbReference>
<name>A0A382J2W5_9ZZZZ</name>
<gene>
    <name evidence="4" type="ORF">METZ01_LOCUS259080</name>
</gene>
<dbReference type="Gene3D" id="1.10.132.20">
    <property type="entry name" value="Ribosome-recycling factor"/>
    <property type="match status" value="1"/>
</dbReference>
<dbReference type="PANTHER" id="PTHR20982">
    <property type="entry name" value="RIBOSOME RECYCLING FACTOR"/>
    <property type="match status" value="1"/>
</dbReference>
<evidence type="ECO:0000313" key="4">
    <source>
        <dbReference type="EMBL" id="SVC06226.1"/>
    </source>
</evidence>
<evidence type="ECO:0000256" key="1">
    <source>
        <dbReference type="ARBA" id="ARBA00005912"/>
    </source>
</evidence>
<dbReference type="EMBL" id="UINC01071376">
    <property type="protein sequence ID" value="SVC06226.1"/>
    <property type="molecule type" value="Genomic_DNA"/>
</dbReference>
<dbReference type="InterPro" id="IPR002661">
    <property type="entry name" value="Ribosome_recyc_fac"/>
</dbReference>
<dbReference type="SUPFAM" id="SSF55194">
    <property type="entry name" value="Ribosome recycling factor, RRF"/>
    <property type="match status" value="1"/>
</dbReference>
<dbReference type="GO" id="GO:0043023">
    <property type="term" value="F:ribosomal large subunit binding"/>
    <property type="evidence" value="ECO:0007669"/>
    <property type="project" value="TreeGrafter"/>
</dbReference>
<comment type="similarity">
    <text evidence="1">Belongs to the RRF family.</text>
</comment>
<dbReference type="AlphaFoldDB" id="A0A382J2W5"/>
<accession>A0A382J2W5</accession>
<dbReference type="InterPro" id="IPR036191">
    <property type="entry name" value="RRF_sf"/>
</dbReference>
<dbReference type="Gene3D" id="3.30.1360.40">
    <property type="match status" value="1"/>
</dbReference>
<dbReference type="HAMAP" id="MF_00040">
    <property type="entry name" value="RRF"/>
    <property type="match status" value="1"/>
</dbReference>
<dbReference type="Pfam" id="PF01765">
    <property type="entry name" value="RRF"/>
    <property type="match status" value="1"/>
</dbReference>
<dbReference type="InterPro" id="IPR023584">
    <property type="entry name" value="Ribosome_recyc_fac_dom"/>
</dbReference>
<evidence type="ECO:0000259" key="3">
    <source>
        <dbReference type="Pfam" id="PF01765"/>
    </source>
</evidence>
<proteinExistence type="inferred from homology"/>
<protein>
    <recommendedName>
        <fullName evidence="3">Ribosome recycling factor domain-containing protein</fullName>
    </recommendedName>
</protein>
<feature type="domain" description="Ribosome recycling factor" evidence="3">
    <location>
        <begin position="23"/>
        <end position="186"/>
    </location>
</feature>
<reference evidence="4" key="1">
    <citation type="submission" date="2018-05" db="EMBL/GenBank/DDBJ databases">
        <authorList>
            <person name="Lanie J.A."/>
            <person name="Ng W.-L."/>
            <person name="Kazmierczak K.M."/>
            <person name="Andrzejewski T.M."/>
            <person name="Davidsen T.M."/>
            <person name="Wayne K.J."/>
            <person name="Tettelin H."/>
            <person name="Glass J.I."/>
            <person name="Rusch D."/>
            <person name="Podicherti R."/>
            <person name="Tsui H.-C.T."/>
            <person name="Winkler M.E."/>
        </authorList>
    </citation>
    <scope>NUCLEOTIDE SEQUENCE</scope>
</reference>
<dbReference type="NCBIfam" id="TIGR00496">
    <property type="entry name" value="frr"/>
    <property type="match status" value="1"/>
</dbReference>
<evidence type="ECO:0000256" key="2">
    <source>
        <dbReference type="ARBA" id="ARBA00022917"/>
    </source>
</evidence>
<dbReference type="FunFam" id="3.30.1360.40:FF:000001">
    <property type="entry name" value="Ribosome-recycling factor"/>
    <property type="match status" value="1"/>
</dbReference>
<dbReference type="CDD" id="cd00520">
    <property type="entry name" value="RRF"/>
    <property type="match status" value="1"/>
</dbReference>